<dbReference type="Proteomes" id="UP001324380">
    <property type="component" value="Chromosome"/>
</dbReference>
<accession>A0ABZ0TNN3</accession>
<keyword evidence="3" id="KW-1185">Reference proteome</keyword>
<name>A0ABZ0TNN3_9SPHI</name>
<evidence type="ECO:0000313" key="2">
    <source>
        <dbReference type="EMBL" id="WPU94057.1"/>
    </source>
</evidence>
<dbReference type="Gene3D" id="3.90.1200.10">
    <property type="match status" value="1"/>
</dbReference>
<dbReference type="SUPFAM" id="SSF56112">
    <property type="entry name" value="Protein kinase-like (PK-like)"/>
    <property type="match status" value="1"/>
</dbReference>
<gene>
    <name evidence="2" type="ORF">SNE25_00775</name>
</gene>
<reference evidence="2 3" key="1">
    <citation type="submission" date="2023-11" db="EMBL/GenBank/DDBJ databases">
        <title>Analysis of the Genomes of Mucilaginibacter gossypii cycad 4 and M. sabulilitoris SNA2: microbes with the potential for plant growth promotion.</title>
        <authorList>
            <person name="Hirsch A.M."/>
            <person name="Humm E."/>
            <person name="Rubbi M."/>
            <person name="Del Vecchio G."/>
            <person name="Ha S.M."/>
            <person name="Pellegrini M."/>
            <person name="Gunsalus R.P."/>
        </authorList>
    </citation>
    <scope>NUCLEOTIDE SEQUENCE [LARGE SCALE GENOMIC DNA]</scope>
    <source>
        <strain evidence="2 3">SNA2</strain>
    </source>
</reference>
<evidence type="ECO:0000259" key="1">
    <source>
        <dbReference type="Pfam" id="PF01636"/>
    </source>
</evidence>
<dbReference type="PANTHER" id="PTHR40086">
    <property type="entry name" value="PHOSPHOTRANSFERASE YTMP-RELATED"/>
    <property type="match status" value="1"/>
</dbReference>
<proteinExistence type="predicted"/>
<dbReference type="Gene3D" id="3.30.200.20">
    <property type="entry name" value="Phosphorylase Kinase, domain 1"/>
    <property type="match status" value="1"/>
</dbReference>
<organism evidence="2 3">
    <name type="scientific">Mucilaginibacter sabulilitoris</name>
    <dbReference type="NCBI Taxonomy" id="1173583"/>
    <lineage>
        <taxon>Bacteria</taxon>
        <taxon>Pseudomonadati</taxon>
        <taxon>Bacteroidota</taxon>
        <taxon>Sphingobacteriia</taxon>
        <taxon>Sphingobacteriales</taxon>
        <taxon>Sphingobacteriaceae</taxon>
        <taxon>Mucilaginibacter</taxon>
    </lineage>
</organism>
<sequence>MIPQNKKAAVINALQSAFGVSEFEAIRELTAGLSTALVFRITVLGKAYLLRIITRTDAMADPTLEYACMKAAAEAGIAPRVWYANTEERIAIVDFIDAKPLPLDEAKLKLPQLLKSLHELPPFPFQLNYLDKIDEFIEKFRVAQFMPDDMTAEMFGIYTKIKSIYPRNSDDLVACHNDLKPENTLFDGERVWLVDWEAAFLNDRYLDLSIMANFVVRNPDDEKDYLTAYFGREVSEYQYARFFLMRQILHLFYFIVFTLTGQTPGKPMDLNMPVPGFREFHDQIWIGKISLANMDARLQYAMVHREQFLHNLRLKRFDEALDLIATHTTAAVR</sequence>
<protein>
    <submittedName>
        <fullName evidence="2">Phosphotransferase</fullName>
    </submittedName>
</protein>
<dbReference type="Pfam" id="PF01636">
    <property type="entry name" value="APH"/>
    <property type="match status" value="1"/>
</dbReference>
<dbReference type="InterPro" id="IPR052077">
    <property type="entry name" value="CcrZ_PhaseVar_Mediator"/>
</dbReference>
<dbReference type="PANTHER" id="PTHR40086:SF1">
    <property type="entry name" value="CELL CYCLE REGULATOR CCRZ"/>
    <property type="match status" value="1"/>
</dbReference>
<evidence type="ECO:0000313" key="3">
    <source>
        <dbReference type="Proteomes" id="UP001324380"/>
    </source>
</evidence>
<dbReference type="InterPro" id="IPR011009">
    <property type="entry name" value="Kinase-like_dom_sf"/>
</dbReference>
<feature type="domain" description="Aminoglycoside phosphotransferase" evidence="1">
    <location>
        <begin position="26"/>
        <end position="230"/>
    </location>
</feature>
<dbReference type="InterPro" id="IPR002575">
    <property type="entry name" value="Aminoglycoside_PTrfase"/>
</dbReference>
<dbReference type="RefSeq" id="WP_321563183.1">
    <property type="nucleotide sequence ID" value="NZ_CP139558.1"/>
</dbReference>
<dbReference type="EMBL" id="CP139558">
    <property type="protein sequence ID" value="WPU94057.1"/>
    <property type="molecule type" value="Genomic_DNA"/>
</dbReference>